<dbReference type="RefSeq" id="WP_078487966.1">
    <property type="nucleotide sequence ID" value="NZ_MPRJ01000080.1"/>
</dbReference>
<dbReference type="OrthoDB" id="261500at2"/>
<dbReference type="Proteomes" id="UP000190896">
    <property type="component" value="Unassembled WGS sequence"/>
</dbReference>
<comment type="caution">
    <text evidence="1">The sequence shown here is derived from an EMBL/GenBank/DDBJ whole genome shotgun (WGS) entry which is preliminary data.</text>
</comment>
<keyword evidence="2" id="KW-1185">Reference proteome</keyword>
<evidence type="ECO:0000313" key="2">
    <source>
        <dbReference type="Proteomes" id="UP000190896"/>
    </source>
</evidence>
<evidence type="ECO:0008006" key="3">
    <source>
        <dbReference type="Google" id="ProtNLM"/>
    </source>
</evidence>
<dbReference type="AlphaFoldDB" id="A0A1T2KS85"/>
<accession>A0A1T2KS85</accession>
<sequence length="169" mass="19137">MTQGVDHGQKKFFGEHLIDRRLISEADVLEALTLQREETPTFEKMAVKIGAMNMSQVFKALTMQAETDLSFMDVALRHGLIDEPQAETVLDCIQSNKPAIGEALIKLGKIDRKTMERELDRFQDSIQVYEDVQGLLQEITLFQSLDEVALRSLANITTVIDYDADDYVL</sequence>
<organism evidence="1 2">
    <name type="scientific">Solemya velesiana gill symbiont</name>
    <dbReference type="NCBI Taxonomy" id="1918948"/>
    <lineage>
        <taxon>Bacteria</taxon>
        <taxon>Pseudomonadati</taxon>
        <taxon>Pseudomonadota</taxon>
        <taxon>Gammaproteobacteria</taxon>
        <taxon>sulfur-oxidizing symbionts</taxon>
    </lineage>
</organism>
<name>A0A1T2KS85_9GAMM</name>
<protein>
    <recommendedName>
        <fullName evidence="3">Type II secretion system protein GspE N-terminal domain-containing protein</fullName>
    </recommendedName>
</protein>
<evidence type="ECO:0000313" key="1">
    <source>
        <dbReference type="EMBL" id="OOZ35724.1"/>
    </source>
</evidence>
<gene>
    <name evidence="1" type="ORF">BOW51_10510</name>
</gene>
<reference evidence="1 2" key="1">
    <citation type="submission" date="2016-11" db="EMBL/GenBank/DDBJ databases">
        <title>Mixed transmission modes and dynamic genome evolution in an obligate animal-bacterial symbiosis.</title>
        <authorList>
            <person name="Russell S.L."/>
            <person name="Corbett-Detig R.B."/>
            <person name="Cavanaugh C.M."/>
        </authorList>
    </citation>
    <scope>NUCLEOTIDE SEQUENCE [LARGE SCALE GENOMIC DNA]</scope>
    <source>
        <strain evidence="1">Se-Cadez</strain>
    </source>
</reference>
<proteinExistence type="predicted"/>
<dbReference type="EMBL" id="MPRJ01000080">
    <property type="protein sequence ID" value="OOZ35724.1"/>
    <property type="molecule type" value="Genomic_DNA"/>
</dbReference>